<dbReference type="InterPro" id="IPR020476">
    <property type="entry name" value="Nudix_hydrolase"/>
</dbReference>
<proteinExistence type="inferred from homology"/>
<dbReference type="AlphaFoldDB" id="A0A7W2A7T9"/>
<sequence length="150" mass="17498">MKEISAGGVVCRKRNGQIQVLLIEDRYGRWTLPKGKKEAGESDEQTALREIEEETGIIGKIIEKLYTAHYEYIHRDAGKVRKEVIYFLVEAIEGRETPQLSEIRGLNWCSMEEALRLQKEKGYDTNDPVFERAFHLLKKNIYHWDDKNEG</sequence>
<dbReference type="PANTHER" id="PTHR21340:SF0">
    <property type="entry name" value="BIS(5'-NUCLEOSYL)-TETRAPHOSPHATASE [ASYMMETRICAL]"/>
    <property type="match status" value="1"/>
</dbReference>
<reference evidence="4 5" key="1">
    <citation type="submission" date="2020-07" db="EMBL/GenBank/DDBJ databases">
        <authorList>
            <person name="Feng H."/>
        </authorList>
    </citation>
    <scope>NUCLEOTIDE SEQUENCE [LARGE SCALE GENOMIC DNA]</scope>
    <source>
        <strain evidence="5">s-10</strain>
    </source>
</reference>
<accession>A0A7W2A7T9</accession>
<dbReference type="PROSITE" id="PS00893">
    <property type="entry name" value="NUDIX_BOX"/>
    <property type="match status" value="1"/>
</dbReference>
<dbReference type="InterPro" id="IPR051325">
    <property type="entry name" value="Nudix_hydrolase_domain"/>
</dbReference>
<dbReference type="PANTHER" id="PTHR21340">
    <property type="entry name" value="DIADENOSINE 5,5-P1,P4-TETRAPHOSPHATE PYROPHOSPHOHYDROLASE MUTT"/>
    <property type="match status" value="1"/>
</dbReference>
<comment type="caution">
    <text evidence="4">The sequence shown here is derived from an EMBL/GenBank/DDBJ whole genome shotgun (WGS) entry which is preliminary data.</text>
</comment>
<dbReference type="GO" id="GO:0004081">
    <property type="term" value="F:bis(5'-nucleosyl)-tetraphosphatase (asymmetrical) activity"/>
    <property type="evidence" value="ECO:0007669"/>
    <property type="project" value="TreeGrafter"/>
</dbReference>
<dbReference type="GO" id="GO:0006754">
    <property type="term" value="P:ATP biosynthetic process"/>
    <property type="evidence" value="ECO:0007669"/>
    <property type="project" value="TreeGrafter"/>
</dbReference>
<evidence type="ECO:0000313" key="4">
    <source>
        <dbReference type="EMBL" id="MBA4493143.1"/>
    </source>
</evidence>
<dbReference type="GO" id="GO:0006167">
    <property type="term" value="P:AMP biosynthetic process"/>
    <property type="evidence" value="ECO:0007669"/>
    <property type="project" value="TreeGrafter"/>
</dbReference>
<evidence type="ECO:0000256" key="1">
    <source>
        <dbReference type="ARBA" id="ARBA00022801"/>
    </source>
</evidence>
<dbReference type="InterPro" id="IPR000086">
    <property type="entry name" value="NUDIX_hydrolase_dom"/>
</dbReference>
<evidence type="ECO:0000259" key="3">
    <source>
        <dbReference type="PROSITE" id="PS51462"/>
    </source>
</evidence>
<dbReference type="SUPFAM" id="SSF55811">
    <property type="entry name" value="Nudix"/>
    <property type="match status" value="1"/>
</dbReference>
<dbReference type="Proteomes" id="UP000535491">
    <property type="component" value="Unassembled WGS sequence"/>
</dbReference>
<evidence type="ECO:0000313" key="5">
    <source>
        <dbReference type="Proteomes" id="UP000535491"/>
    </source>
</evidence>
<dbReference type="InterPro" id="IPR020084">
    <property type="entry name" value="NUDIX_hydrolase_CS"/>
</dbReference>
<dbReference type="Pfam" id="PF00293">
    <property type="entry name" value="NUDIX"/>
    <property type="match status" value="1"/>
</dbReference>
<dbReference type="Gene3D" id="3.90.79.10">
    <property type="entry name" value="Nucleoside Triphosphate Pyrophosphohydrolase"/>
    <property type="match status" value="1"/>
</dbReference>
<keyword evidence="5" id="KW-1185">Reference proteome</keyword>
<name>A0A7W2A7T9_9BACL</name>
<dbReference type="PROSITE" id="PS51462">
    <property type="entry name" value="NUDIX"/>
    <property type="match status" value="1"/>
</dbReference>
<gene>
    <name evidence="4" type="ORF">H1191_02290</name>
</gene>
<protein>
    <submittedName>
        <fullName evidence="4">NUDIX domain-containing protein</fullName>
    </submittedName>
</protein>
<organism evidence="4 5">
    <name type="scientific">Paenactinomyces guangxiensis</name>
    <dbReference type="NCBI Taxonomy" id="1490290"/>
    <lineage>
        <taxon>Bacteria</taxon>
        <taxon>Bacillati</taxon>
        <taxon>Bacillota</taxon>
        <taxon>Bacilli</taxon>
        <taxon>Bacillales</taxon>
        <taxon>Thermoactinomycetaceae</taxon>
        <taxon>Paenactinomyces</taxon>
    </lineage>
</organism>
<evidence type="ECO:0000256" key="2">
    <source>
        <dbReference type="RuleBase" id="RU003476"/>
    </source>
</evidence>
<dbReference type="InterPro" id="IPR015797">
    <property type="entry name" value="NUDIX_hydrolase-like_dom_sf"/>
</dbReference>
<comment type="similarity">
    <text evidence="2">Belongs to the Nudix hydrolase family.</text>
</comment>
<dbReference type="EMBL" id="JACEIQ010000001">
    <property type="protein sequence ID" value="MBA4493143.1"/>
    <property type="molecule type" value="Genomic_DNA"/>
</dbReference>
<keyword evidence="1 2" id="KW-0378">Hydrolase</keyword>
<dbReference type="CDD" id="cd03673">
    <property type="entry name" value="NUDIX_Ap6A_hydrolase"/>
    <property type="match status" value="1"/>
</dbReference>
<dbReference type="PRINTS" id="PR00502">
    <property type="entry name" value="NUDIXFAMILY"/>
</dbReference>
<dbReference type="RefSeq" id="WP_181750350.1">
    <property type="nucleotide sequence ID" value="NZ_JACEIQ010000001.1"/>
</dbReference>
<feature type="domain" description="Nudix hydrolase" evidence="3">
    <location>
        <begin position="1"/>
        <end position="131"/>
    </location>
</feature>